<feature type="domain" description="Myb-like" evidence="6">
    <location>
        <begin position="152"/>
        <end position="198"/>
    </location>
</feature>
<dbReference type="EMBL" id="BDIP01003653">
    <property type="protein sequence ID" value="GIQ87971.1"/>
    <property type="molecule type" value="Genomic_DNA"/>
</dbReference>
<dbReference type="InterPro" id="IPR017884">
    <property type="entry name" value="SANT_dom"/>
</dbReference>
<feature type="region of interest" description="Disordered" evidence="5">
    <location>
        <begin position="264"/>
        <end position="420"/>
    </location>
</feature>
<evidence type="ECO:0000313" key="10">
    <source>
        <dbReference type="Proteomes" id="UP000265618"/>
    </source>
</evidence>
<sequence length="437" mass="45352">MVSAGDGPPAASLSMPSTGDQGDPTRGQNTVEGSATAGRPVSGGGQPLNITLGGVGVGDGCPTSATQPQEATDAEGDNDDEGDKGQASSSPHTKCDYCERDLTVSNSIRMQCIECRDWALCLDCFLAGVEVKGHKRTHAMYPRGNYNRVLFKDGWTVDEGLYMLEALEMYGIGSWEQISRHVSSRSIPEVEQHFRRYFGYTSKKQSGQGDGDGDGRVSTEAKAEGDTEMLGGEAGSAICRSPPESDDAIMARALAVMDLKPLGPGESNTVPDGLPLSVSVSEGASGSKAGAETGGVSAQPTADGGSLTAAPLSVSLWGQAAEAQREKDGETAKDSAKDSIAGDVDMLAQSAEEEEREREKAERARPQGSGKTTQTASEAAGQKDGDSEATKPASEDPKDSGASVSKAKPPSKPERTLLPGTVYVFMLHMAIGSGIGP</sequence>
<dbReference type="OrthoDB" id="270417at2759"/>
<evidence type="ECO:0000259" key="6">
    <source>
        <dbReference type="PROSITE" id="PS50090"/>
    </source>
</evidence>
<dbReference type="AlphaFoldDB" id="A0A9K3GML1"/>
<dbReference type="Pfam" id="PF00249">
    <property type="entry name" value="Myb_DNA-binding"/>
    <property type="match status" value="1"/>
</dbReference>
<dbReference type="CDD" id="cd00167">
    <property type="entry name" value="SANT"/>
    <property type="match status" value="1"/>
</dbReference>
<dbReference type="InterPro" id="IPR009057">
    <property type="entry name" value="Homeodomain-like_sf"/>
</dbReference>
<evidence type="ECO:0000256" key="1">
    <source>
        <dbReference type="ARBA" id="ARBA00022723"/>
    </source>
</evidence>
<dbReference type="InterPro" id="IPR043145">
    <property type="entry name" value="Znf_ZZ_sf"/>
</dbReference>
<dbReference type="PROSITE" id="PS51293">
    <property type="entry name" value="SANT"/>
    <property type="match status" value="1"/>
</dbReference>
<feature type="region of interest" description="Disordered" evidence="5">
    <location>
        <begin position="202"/>
        <end position="235"/>
    </location>
</feature>
<feature type="compositionally biased region" description="Basic and acidic residues" evidence="5">
    <location>
        <begin position="381"/>
        <end position="399"/>
    </location>
</feature>
<dbReference type="SUPFAM" id="SSF46689">
    <property type="entry name" value="Homeodomain-like"/>
    <property type="match status" value="1"/>
</dbReference>
<dbReference type="Gene3D" id="1.10.10.60">
    <property type="entry name" value="Homeodomain-like"/>
    <property type="match status" value="1"/>
</dbReference>
<keyword evidence="10" id="KW-1185">Reference proteome</keyword>
<feature type="domain" description="SANT" evidence="8">
    <location>
        <begin position="150"/>
        <end position="204"/>
    </location>
</feature>
<reference evidence="9 10" key="1">
    <citation type="journal article" date="2018" name="PLoS ONE">
        <title>The draft genome of Kipferlia bialata reveals reductive genome evolution in fornicate parasites.</title>
        <authorList>
            <person name="Tanifuji G."/>
            <person name="Takabayashi S."/>
            <person name="Kume K."/>
            <person name="Takagi M."/>
            <person name="Nakayama T."/>
            <person name="Kamikawa R."/>
            <person name="Inagaki Y."/>
            <person name="Hashimoto T."/>
        </authorList>
    </citation>
    <scope>NUCLEOTIDE SEQUENCE [LARGE SCALE GENOMIC DNA]</scope>
    <source>
        <strain evidence="9">NY0173</strain>
    </source>
</reference>
<dbReference type="PROSITE" id="PS50090">
    <property type="entry name" value="MYB_LIKE"/>
    <property type="match status" value="1"/>
</dbReference>
<evidence type="ECO:0000313" key="9">
    <source>
        <dbReference type="EMBL" id="GIQ87971.1"/>
    </source>
</evidence>
<comment type="caution">
    <text evidence="9">The sequence shown here is derived from an EMBL/GenBank/DDBJ whole genome shotgun (WGS) entry which is preliminary data.</text>
</comment>
<dbReference type="Proteomes" id="UP000265618">
    <property type="component" value="Unassembled WGS sequence"/>
</dbReference>
<dbReference type="InterPro" id="IPR001005">
    <property type="entry name" value="SANT/Myb"/>
</dbReference>
<dbReference type="PROSITE" id="PS50135">
    <property type="entry name" value="ZF_ZZ_2"/>
    <property type="match status" value="1"/>
</dbReference>
<organism evidence="9 10">
    <name type="scientific">Kipferlia bialata</name>
    <dbReference type="NCBI Taxonomy" id="797122"/>
    <lineage>
        <taxon>Eukaryota</taxon>
        <taxon>Metamonada</taxon>
        <taxon>Carpediemonas-like organisms</taxon>
        <taxon>Kipferlia</taxon>
    </lineage>
</organism>
<dbReference type="Gene3D" id="3.30.60.90">
    <property type="match status" value="1"/>
</dbReference>
<dbReference type="InterPro" id="IPR000433">
    <property type="entry name" value="Znf_ZZ"/>
</dbReference>
<dbReference type="SMART" id="SM00717">
    <property type="entry name" value="SANT"/>
    <property type="match status" value="1"/>
</dbReference>
<evidence type="ECO:0000256" key="5">
    <source>
        <dbReference type="SAM" id="MobiDB-lite"/>
    </source>
</evidence>
<feature type="compositionally biased region" description="Basic and acidic residues" evidence="5">
    <location>
        <begin position="213"/>
        <end position="225"/>
    </location>
</feature>
<evidence type="ECO:0000256" key="4">
    <source>
        <dbReference type="PROSITE-ProRule" id="PRU00228"/>
    </source>
</evidence>
<dbReference type="GO" id="GO:0008270">
    <property type="term" value="F:zinc ion binding"/>
    <property type="evidence" value="ECO:0007669"/>
    <property type="project" value="UniProtKB-KW"/>
</dbReference>
<name>A0A9K3GML1_9EUKA</name>
<feature type="compositionally biased region" description="Basic and acidic residues" evidence="5">
    <location>
        <begin position="323"/>
        <end position="337"/>
    </location>
</feature>
<keyword evidence="1" id="KW-0479">Metal-binding</keyword>
<evidence type="ECO:0000259" key="7">
    <source>
        <dbReference type="PROSITE" id="PS50135"/>
    </source>
</evidence>
<feature type="compositionally biased region" description="Polar residues" evidence="5">
    <location>
        <begin position="14"/>
        <end position="33"/>
    </location>
</feature>
<protein>
    <submittedName>
        <fullName evidence="9">Transcriptional adaptor 2</fullName>
    </submittedName>
</protein>
<dbReference type="PANTHER" id="PTHR12374">
    <property type="entry name" value="TRANSCRIPTIONAL ADAPTOR 2 ADA2 -RELATED"/>
    <property type="match status" value="1"/>
</dbReference>
<dbReference type="InterPro" id="IPR041983">
    <property type="entry name" value="ADA2-like_ZZ"/>
</dbReference>
<gene>
    <name evidence="9" type="ORF">KIPB_010125</name>
</gene>
<evidence type="ECO:0000259" key="8">
    <source>
        <dbReference type="PROSITE" id="PS51293"/>
    </source>
</evidence>
<evidence type="ECO:0000256" key="3">
    <source>
        <dbReference type="ARBA" id="ARBA00022833"/>
    </source>
</evidence>
<feature type="domain" description="ZZ-type" evidence="7">
    <location>
        <begin position="90"/>
        <end position="148"/>
    </location>
</feature>
<dbReference type="Pfam" id="PF25299">
    <property type="entry name" value="ZZ_ADA2"/>
    <property type="match status" value="1"/>
</dbReference>
<accession>A0A9K3GML1</accession>
<feature type="region of interest" description="Disordered" evidence="5">
    <location>
        <begin position="1"/>
        <end position="93"/>
    </location>
</feature>
<keyword evidence="3" id="KW-0862">Zinc</keyword>
<dbReference type="CDD" id="cd02335">
    <property type="entry name" value="ZZ_ADA2"/>
    <property type="match status" value="1"/>
</dbReference>
<dbReference type="SUPFAM" id="SSF57850">
    <property type="entry name" value="RING/U-box"/>
    <property type="match status" value="1"/>
</dbReference>
<keyword evidence="2 4" id="KW-0863">Zinc-finger</keyword>
<evidence type="ECO:0000256" key="2">
    <source>
        <dbReference type="ARBA" id="ARBA00022771"/>
    </source>
</evidence>
<feature type="compositionally biased region" description="Acidic residues" evidence="5">
    <location>
        <begin position="72"/>
        <end position="82"/>
    </location>
</feature>
<proteinExistence type="predicted"/>